<reference evidence="1 2" key="1">
    <citation type="submission" date="2013-08" db="EMBL/GenBank/DDBJ databases">
        <title>The genome sequence of Knoellia aerolata.</title>
        <authorList>
            <person name="Zhu W."/>
            <person name="Wang G."/>
        </authorList>
    </citation>
    <scope>NUCLEOTIDE SEQUENCE [LARGE SCALE GENOMIC DNA]</scope>
    <source>
        <strain evidence="1 2">DSM 18566</strain>
    </source>
</reference>
<accession>A0A0A0JTE0</accession>
<dbReference type="RefSeq" id="WP_035940008.1">
    <property type="nucleotide sequence ID" value="NZ_AVPL01000061.1"/>
</dbReference>
<name>A0A0A0JTE0_9MICO</name>
<organism evidence="1 2">
    <name type="scientific">Knoellia aerolata DSM 18566</name>
    <dbReference type="NCBI Taxonomy" id="1385519"/>
    <lineage>
        <taxon>Bacteria</taxon>
        <taxon>Bacillati</taxon>
        <taxon>Actinomycetota</taxon>
        <taxon>Actinomycetes</taxon>
        <taxon>Micrococcales</taxon>
        <taxon>Intrasporangiaceae</taxon>
        <taxon>Knoellia</taxon>
    </lineage>
</organism>
<sequence length="122" mass="12745">MSTQPSTGTPARFLVRGAERDTVLGDLVSALVALGDDASRATQTSRDVRLHVISCHAEHLAGEVRDLMTDSAFDGPFVEAGGLVASATAAREALEKTAEGPLPESIAASVRWLIDLTEAVTT</sequence>
<dbReference type="AlphaFoldDB" id="A0A0A0JTE0"/>
<gene>
    <name evidence="1" type="ORF">N801_17740</name>
</gene>
<evidence type="ECO:0000313" key="2">
    <source>
        <dbReference type="Proteomes" id="UP000030013"/>
    </source>
</evidence>
<dbReference type="OrthoDB" id="9934713at2"/>
<dbReference type="Proteomes" id="UP000030013">
    <property type="component" value="Unassembled WGS sequence"/>
</dbReference>
<proteinExistence type="predicted"/>
<evidence type="ECO:0000313" key="1">
    <source>
        <dbReference type="EMBL" id="KGN39949.1"/>
    </source>
</evidence>
<comment type="caution">
    <text evidence="1">The sequence shown here is derived from an EMBL/GenBank/DDBJ whole genome shotgun (WGS) entry which is preliminary data.</text>
</comment>
<dbReference type="EMBL" id="AVPL01000061">
    <property type="protein sequence ID" value="KGN39949.1"/>
    <property type="molecule type" value="Genomic_DNA"/>
</dbReference>
<keyword evidence="2" id="KW-1185">Reference proteome</keyword>
<protein>
    <submittedName>
        <fullName evidence="1">Uncharacterized protein</fullName>
    </submittedName>
</protein>